<keyword evidence="6" id="KW-1185">Reference proteome</keyword>
<dbReference type="AlphaFoldDB" id="A0A813V3F1"/>
<dbReference type="EMBL" id="CAJOBA010041363">
    <property type="protein sequence ID" value="CAF4112617.1"/>
    <property type="molecule type" value="Genomic_DNA"/>
</dbReference>
<keyword evidence="1" id="KW-0812">Transmembrane</keyword>
<dbReference type="Proteomes" id="UP000677228">
    <property type="component" value="Unassembled WGS sequence"/>
</dbReference>
<evidence type="ECO:0000313" key="3">
    <source>
        <dbReference type="EMBL" id="CAF1305581.1"/>
    </source>
</evidence>
<name>A0A813V3F1_9BILA</name>
<evidence type="ECO:0000313" key="4">
    <source>
        <dbReference type="EMBL" id="CAF3624915.1"/>
    </source>
</evidence>
<organism evidence="2 6">
    <name type="scientific">Didymodactylos carnosus</name>
    <dbReference type="NCBI Taxonomy" id="1234261"/>
    <lineage>
        <taxon>Eukaryota</taxon>
        <taxon>Metazoa</taxon>
        <taxon>Spiralia</taxon>
        <taxon>Gnathifera</taxon>
        <taxon>Rotifera</taxon>
        <taxon>Eurotatoria</taxon>
        <taxon>Bdelloidea</taxon>
        <taxon>Philodinida</taxon>
        <taxon>Philodinidae</taxon>
        <taxon>Didymodactylos</taxon>
    </lineage>
</organism>
<dbReference type="Proteomes" id="UP000682733">
    <property type="component" value="Unassembled WGS sequence"/>
</dbReference>
<reference evidence="2" key="1">
    <citation type="submission" date="2021-02" db="EMBL/GenBank/DDBJ databases">
        <authorList>
            <person name="Nowell W R."/>
        </authorList>
    </citation>
    <scope>NUCLEOTIDE SEQUENCE</scope>
</reference>
<sequence length="174" mass="19305">MFIRSQMASGWDNHGYFSAAALSSMMSVDPKKENKYNVVITGDCLIGMHNSVGIKFVDWLLSKHVLMSGYDDDVRFAGEIWMEHRNEGLVLHVSNNSGTYLPTDEQLTATGQYVAAALPGLRVELHPNPAKADSLVLDPNRDQDTFFTFKRILLLALGLMLGLGFLLFVPSKVN</sequence>
<proteinExistence type="predicted"/>
<dbReference type="Proteomes" id="UP000663829">
    <property type="component" value="Unassembled WGS sequence"/>
</dbReference>
<keyword evidence="1" id="KW-0472">Membrane</keyword>
<keyword evidence="1" id="KW-1133">Transmembrane helix</keyword>
<evidence type="ECO:0000256" key="1">
    <source>
        <dbReference type="SAM" id="Phobius"/>
    </source>
</evidence>
<dbReference type="OrthoDB" id="9983971at2759"/>
<accession>A0A813V3F1</accession>
<evidence type="ECO:0000313" key="6">
    <source>
        <dbReference type="Proteomes" id="UP000663829"/>
    </source>
</evidence>
<dbReference type="Proteomes" id="UP000681722">
    <property type="component" value="Unassembled WGS sequence"/>
</dbReference>
<evidence type="ECO:0000313" key="5">
    <source>
        <dbReference type="EMBL" id="CAF4112617.1"/>
    </source>
</evidence>
<protein>
    <submittedName>
        <fullName evidence="2">Uncharacterized protein</fullName>
    </submittedName>
</protein>
<dbReference type="EMBL" id="CAJOBC010000778">
    <property type="protein sequence ID" value="CAF3624915.1"/>
    <property type="molecule type" value="Genomic_DNA"/>
</dbReference>
<evidence type="ECO:0000313" key="2">
    <source>
        <dbReference type="EMBL" id="CAF0837666.1"/>
    </source>
</evidence>
<dbReference type="EMBL" id="CAJNOK010019783">
    <property type="protein sequence ID" value="CAF1305581.1"/>
    <property type="molecule type" value="Genomic_DNA"/>
</dbReference>
<feature type="transmembrane region" description="Helical" evidence="1">
    <location>
        <begin position="152"/>
        <end position="169"/>
    </location>
</feature>
<comment type="caution">
    <text evidence="2">The sequence shown here is derived from an EMBL/GenBank/DDBJ whole genome shotgun (WGS) entry which is preliminary data.</text>
</comment>
<dbReference type="EMBL" id="CAJNOQ010000778">
    <property type="protein sequence ID" value="CAF0837666.1"/>
    <property type="molecule type" value="Genomic_DNA"/>
</dbReference>
<gene>
    <name evidence="2" type="ORF">GPM918_LOCUS5394</name>
    <name evidence="3" type="ORF">OVA965_LOCUS28744</name>
    <name evidence="4" type="ORF">SRO942_LOCUS5394</name>
    <name evidence="5" type="ORF">TMI583_LOCUS29500</name>
</gene>